<dbReference type="Pfam" id="PF12572">
    <property type="entry name" value="DUF3752"/>
    <property type="match status" value="1"/>
</dbReference>
<evidence type="ECO:0000256" key="1">
    <source>
        <dbReference type="SAM" id="MobiDB-lite"/>
    </source>
</evidence>
<feature type="domain" description="DUF3752" evidence="2">
    <location>
        <begin position="149"/>
        <end position="253"/>
    </location>
</feature>
<dbReference type="Proteomes" id="UP000789706">
    <property type="component" value="Unassembled WGS sequence"/>
</dbReference>
<feature type="compositionally biased region" description="Polar residues" evidence="1">
    <location>
        <begin position="52"/>
        <end position="70"/>
    </location>
</feature>
<feature type="compositionally biased region" description="Basic and acidic residues" evidence="1">
    <location>
        <begin position="164"/>
        <end position="185"/>
    </location>
</feature>
<feature type="region of interest" description="Disordered" evidence="1">
    <location>
        <begin position="206"/>
        <end position="240"/>
    </location>
</feature>
<reference evidence="3" key="1">
    <citation type="submission" date="2021-06" db="EMBL/GenBank/DDBJ databases">
        <authorList>
            <person name="Kallberg Y."/>
            <person name="Tangrot J."/>
            <person name="Rosling A."/>
        </authorList>
    </citation>
    <scope>NUCLEOTIDE SEQUENCE</scope>
    <source>
        <strain evidence="3">AZ414A</strain>
    </source>
</reference>
<gene>
    <name evidence="3" type="ORF">DEBURN_LOCUS6429</name>
</gene>
<evidence type="ECO:0000259" key="2">
    <source>
        <dbReference type="Pfam" id="PF12572"/>
    </source>
</evidence>
<name>A0A9N9AR48_9GLOM</name>
<keyword evidence="4" id="KW-1185">Reference proteome</keyword>
<organism evidence="3 4">
    <name type="scientific">Diversispora eburnea</name>
    <dbReference type="NCBI Taxonomy" id="1213867"/>
    <lineage>
        <taxon>Eukaryota</taxon>
        <taxon>Fungi</taxon>
        <taxon>Fungi incertae sedis</taxon>
        <taxon>Mucoromycota</taxon>
        <taxon>Glomeromycotina</taxon>
        <taxon>Glomeromycetes</taxon>
        <taxon>Diversisporales</taxon>
        <taxon>Diversisporaceae</taxon>
        <taxon>Diversispora</taxon>
    </lineage>
</organism>
<dbReference type="InterPro" id="IPR022226">
    <property type="entry name" value="DUF3752"/>
</dbReference>
<dbReference type="PANTHER" id="PTHR46370">
    <property type="entry name" value="GPALPP MOTIFS-CONTAINING PROTEIN 1"/>
    <property type="match status" value="1"/>
</dbReference>
<feature type="region of interest" description="Disordered" evidence="1">
    <location>
        <begin position="1"/>
        <end position="126"/>
    </location>
</feature>
<feature type="region of interest" description="Disordered" evidence="1">
    <location>
        <begin position="164"/>
        <end position="194"/>
    </location>
</feature>
<feature type="compositionally biased region" description="Basic and acidic residues" evidence="1">
    <location>
        <begin position="92"/>
        <end position="104"/>
    </location>
</feature>
<feature type="compositionally biased region" description="Acidic residues" evidence="1">
    <location>
        <begin position="71"/>
        <end position="81"/>
    </location>
</feature>
<accession>A0A9N9AR48</accession>
<dbReference type="InterPro" id="IPR046331">
    <property type="entry name" value="GPAM1-like"/>
</dbReference>
<proteinExistence type="predicted"/>
<protein>
    <submittedName>
        <fullName evidence="3">3956_t:CDS:1</fullName>
    </submittedName>
</protein>
<dbReference type="OrthoDB" id="73491at2759"/>
<comment type="caution">
    <text evidence="3">The sequence shown here is derived from an EMBL/GenBank/DDBJ whole genome shotgun (WGS) entry which is preliminary data.</text>
</comment>
<evidence type="ECO:0000313" key="3">
    <source>
        <dbReference type="EMBL" id="CAG8537155.1"/>
    </source>
</evidence>
<evidence type="ECO:0000313" key="4">
    <source>
        <dbReference type="Proteomes" id="UP000789706"/>
    </source>
</evidence>
<sequence>MSEEIGPQIPENLVPKFQKESNNEENASSPDIGPQFDTDNMDKTRLERETQRSNSNSNIGSMTPKVSSNFEEQEENIEDIDAYLPALPPDILAERQRKKEEQGKKTSGIKETTYKRQIGPTMPLNINDEYQNSEEEEIIGPVFPKDLDENDDKYALERTIQEFEERSERMRSSLEDEKSEKRSGRGEWMLVPPPQVRYLEEHSEKYLKSKKWKDDDVRNRPFDREKDVLGPRRMDSRKRQEILDNAKELSSKFYHGKHGSFL</sequence>
<dbReference type="AlphaFoldDB" id="A0A9N9AR48"/>
<dbReference type="PANTHER" id="PTHR46370:SF1">
    <property type="entry name" value="GPALPP MOTIFS-CONTAINING PROTEIN 1"/>
    <property type="match status" value="1"/>
</dbReference>
<feature type="compositionally biased region" description="Basic and acidic residues" evidence="1">
    <location>
        <begin position="40"/>
        <end position="51"/>
    </location>
</feature>
<dbReference type="EMBL" id="CAJVPK010000660">
    <property type="protein sequence ID" value="CAG8537155.1"/>
    <property type="molecule type" value="Genomic_DNA"/>
</dbReference>